<feature type="non-terminal residue" evidence="2">
    <location>
        <position position="1"/>
    </location>
</feature>
<dbReference type="AlphaFoldDB" id="A0A9P8FZW3"/>
<reference evidence="2" key="1">
    <citation type="journal article" date="2021" name="J Fungi (Basel)">
        <title>Virulence traits and population genomics of the black yeast Aureobasidium melanogenum.</title>
        <authorList>
            <person name="Cernosa A."/>
            <person name="Sun X."/>
            <person name="Gostincar C."/>
            <person name="Fang C."/>
            <person name="Gunde-Cimerman N."/>
            <person name="Song Z."/>
        </authorList>
    </citation>
    <scope>NUCLEOTIDE SEQUENCE</scope>
    <source>
        <strain evidence="2">EXF-9298</strain>
    </source>
</reference>
<dbReference type="EMBL" id="JAHFXS010000361">
    <property type="protein sequence ID" value="KAG9985791.1"/>
    <property type="molecule type" value="Genomic_DNA"/>
</dbReference>
<reference evidence="2" key="2">
    <citation type="submission" date="2021-08" db="EMBL/GenBank/DDBJ databases">
        <authorList>
            <person name="Gostincar C."/>
            <person name="Sun X."/>
            <person name="Song Z."/>
            <person name="Gunde-Cimerman N."/>
        </authorList>
    </citation>
    <scope>NUCLEOTIDE SEQUENCE</scope>
    <source>
        <strain evidence="2">EXF-9298</strain>
    </source>
</reference>
<feature type="signal peptide" evidence="1">
    <location>
        <begin position="1"/>
        <end position="19"/>
    </location>
</feature>
<evidence type="ECO:0000256" key="1">
    <source>
        <dbReference type="SAM" id="SignalP"/>
    </source>
</evidence>
<proteinExistence type="predicted"/>
<protein>
    <submittedName>
        <fullName evidence="2">Uncharacterized protein</fullName>
    </submittedName>
</protein>
<feature type="chain" id="PRO_5040301274" evidence="1">
    <location>
        <begin position="20"/>
        <end position="142"/>
    </location>
</feature>
<gene>
    <name evidence="2" type="ORF">KCU98_g4478</name>
</gene>
<keyword evidence="1" id="KW-0732">Signal</keyword>
<name>A0A9P8FZW3_AURME</name>
<dbReference type="Proteomes" id="UP000729357">
    <property type="component" value="Unassembled WGS sequence"/>
</dbReference>
<evidence type="ECO:0000313" key="2">
    <source>
        <dbReference type="EMBL" id="KAG9985791.1"/>
    </source>
</evidence>
<keyword evidence="3" id="KW-1185">Reference proteome</keyword>
<accession>A0A9P8FZW3</accession>
<sequence length="142" mass="16097">MEPSTSLIVLSSMASFATATINITYTPSVGDSIHSGEEVRVLWDQDKVMDLSLQLVKKDHSGHYPLGFSWIRTDWIKLRLGAGHAEYVFWDVPKVDPKGEYAFFIEGFDVKSRYGSNVVDNGTSEWFSITKWTPPKHEDLKI</sequence>
<organism evidence="2 3">
    <name type="scientific">Aureobasidium melanogenum</name>
    <name type="common">Aureobasidium pullulans var. melanogenum</name>
    <dbReference type="NCBI Taxonomy" id="46634"/>
    <lineage>
        <taxon>Eukaryota</taxon>
        <taxon>Fungi</taxon>
        <taxon>Dikarya</taxon>
        <taxon>Ascomycota</taxon>
        <taxon>Pezizomycotina</taxon>
        <taxon>Dothideomycetes</taxon>
        <taxon>Dothideomycetidae</taxon>
        <taxon>Dothideales</taxon>
        <taxon>Saccotheciaceae</taxon>
        <taxon>Aureobasidium</taxon>
    </lineage>
</organism>
<comment type="caution">
    <text evidence="2">The sequence shown here is derived from an EMBL/GenBank/DDBJ whole genome shotgun (WGS) entry which is preliminary data.</text>
</comment>
<evidence type="ECO:0000313" key="3">
    <source>
        <dbReference type="Proteomes" id="UP000729357"/>
    </source>
</evidence>